<dbReference type="GO" id="GO:0022857">
    <property type="term" value="F:transmembrane transporter activity"/>
    <property type="evidence" value="ECO:0007669"/>
    <property type="project" value="InterPro"/>
</dbReference>
<feature type="transmembrane region" description="Helical" evidence="6">
    <location>
        <begin position="134"/>
        <end position="153"/>
    </location>
</feature>
<evidence type="ECO:0000256" key="5">
    <source>
        <dbReference type="ARBA" id="ARBA00023136"/>
    </source>
</evidence>
<protein>
    <submittedName>
        <fullName evidence="7">Branched-chain amino acid transport system / permease component</fullName>
    </submittedName>
</protein>
<dbReference type="Proteomes" id="UP000193207">
    <property type="component" value="Unassembled WGS sequence"/>
</dbReference>
<evidence type="ECO:0000256" key="2">
    <source>
        <dbReference type="ARBA" id="ARBA00022475"/>
    </source>
</evidence>
<gene>
    <name evidence="7" type="ORF">ROH8110_02858</name>
</gene>
<dbReference type="InterPro" id="IPR001851">
    <property type="entry name" value="ABC_transp_permease"/>
</dbReference>
<feature type="transmembrane region" description="Helical" evidence="6">
    <location>
        <begin position="342"/>
        <end position="364"/>
    </location>
</feature>
<evidence type="ECO:0000313" key="7">
    <source>
        <dbReference type="EMBL" id="SLN51830.1"/>
    </source>
</evidence>
<keyword evidence="8" id="KW-1185">Reference proteome</keyword>
<dbReference type="Pfam" id="PF02653">
    <property type="entry name" value="BPD_transp_2"/>
    <property type="match status" value="1"/>
</dbReference>
<evidence type="ECO:0000313" key="8">
    <source>
        <dbReference type="Proteomes" id="UP000193207"/>
    </source>
</evidence>
<dbReference type="CDD" id="cd06580">
    <property type="entry name" value="TM_PBP1_transp_TpRbsC_like"/>
    <property type="match status" value="1"/>
</dbReference>
<accession>A0A1X6ZHK3</accession>
<keyword evidence="5 6" id="KW-0472">Membrane</keyword>
<dbReference type="PANTHER" id="PTHR47089">
    <property type="entry name" value="ABC TRANSPORTER, PERMEASE PROTEIN"/>
    <property type="match status" value="1"/>
</dbReference>
<feature type="transmembrane region" description="Helical" evidence="6">
    <location>
        <begin position="31"/>
        <end position="54"/>
    </location>
</feature>
<dbReference type="GO" id="GO:0005886">
    <property type="term" value="C:plasma membrane"/>
    <property type="evidence" value="ECO:0007669"/>
    <property type="project" value="UniProtKB-SubCell"/>
</dbReference>
<proteinExistence type="predicted"/>
<sequence>MGDGGSAPLHRHEGAPMRIRLEKRPQPSRRWLYLSPLLAVLVTMLAGGALFAALGKNPVEAIATIFWEPLFGEFAFYYRPQLLVKGAPLVLIAIGLSLGFRAGVWNIGAEGQYIIGALAGAGVGLAFYPLDAWFVFPLMVIAGALGGLAWGMIPGLLRVRFGTNEILVSLMLVYVAEKLLAAMALGPMKNPEGMGFPGSRNLQQYPSAHNADLIADTGMHWGAVAALIAVIFAYILLGRHVLGYHIRLTGQAPRAARFAGVDPARLVLFCLGVSGALAGLAGMFEVSGPAGQVSIDFNVGYGFTAIIVAFLGRLHPFGIALAGLLMALTYIGGEIAQSNLGLPAAAIQMFQGMLLFFLLAVDLLTNYRLRLLPRPETA</sequence>
<dbReference type="PANTHER" id="PTHR47089:SF1">
    <property type="entry name" value="GUANOSINE ABC TRANSPORTER PERMEASE PROTEIN NUPP"/>
    <property type="match status" value="1"/>
</dbReference>
<dbReference type="EMBL" id="FWFU01000003">
    <property type="protein sequence ID" value="SLN51830.1"/>
    <property type="molecule type" value="Genomic_DNA"/>
</dbReference>
<comment type="subcellular location">
    <subcellularLocation>
        <location evidence="1">Cell membrane</location>
        <topology evidence="1">Multi-pass membrane protein</topology>
    </subcellularLocation>
</comment>
<keyword evidence="2" id="KW-1003">Cell membrane</keyword>
<evidence type="ECO:0000256" key="4">
    <source>
        <dbReference type="ARBA" id="ARBA00022989"/>
    </source>
</evidence>
<evidence type="ECO:0000256" key="3">
    <source>
        <dbReference type="ARBA" id="ARBA00022692"/>
    </source>
</evidence>
<feature type="transmembrane region" description="Helical" evidence="6">
    <location>
        <begin position="82"/>
        <end position="100"/>
    </location>
</feature>
<feature type="transmembrane region" description="Helical" evidence="6">
    <location>
        <begin position="266"/>
        <end position="284"/>
    </location>
</feature>
<keyword evidence="3 6" id="KW-0812">Transmembrane</keyword>
<evidence type="ECO:0000256" key="1">
    <source>
        <dbReference type="ARBA" id="ARBA00004651"/>
    </source>
</evidence>
<reference evidence="7 8" key="1">
    <citation type="submission" date="2017-03" db="EMBL/GenBank/DDBJ databases">
        <authorList>
            <person name="Afonso C.L."/>
            <person name="Miller P.J."/>
            <person name="Scott M.A."/>
            <person name="Spackman E."/>
            <person name="Goraichik I."/>
            <person name="Dimitrov K.M."/>
            <person name="Suarez D.L."/>
            <person name="Swayne D.E."/>
        </authorList>
    </citation>
    <scope>NUCLEOTIDE SEQUENCE [LARGE SCALE GENOMIC DNA]</scope>
    <source>
        <strain evidence="7 8">CECT 8110</strain>
    </source>
</reference>
<feature type="transmembrane region" description="Helical" evidence="6">
    <location>
        <begin position="112"/>
        <end position="128"/>
    </location>
</feature>
<keyword evidence="4 6" id="KW-1133">Transmembrane helix</keyword>
<evidence type="ECO:0000256" key="6">
    <source>
        <dbReference type="SAM" id="Phobius"/>
    </source>
</evidence>
<dbReference type="AlphaFoldDB" id="A0A1X6ZHK3"/>
<organism evidence="7 8">
    <name type="scientific">Roseovarius halotolerans</name>
    <dbReference type="NCBI Taxonomy" id="505353"/>
    <lineage>
        <taxon>Bacteria</taxon>
        <taxon>Pseudomonadati</taxon>
        <taxon>Pseudomonadota</taxon>
        <taxon>Alphaproteobacteria</taxon>
        <taxon>Rhodobacterales</taxon>
        <taxon>Roseobacteraceae</taxon>
        <taxon>Roseovarius</taxon>
    </lineage>
</organism>
<feature type="transmembrane region" description="Helical" evidence="6">
    <location>
        <begin position="165"/>
        <end position="185"/>
    </location>
</feature>
<name>A0A1X6ZHK3_9RHOB</name>
<feature type="transmembrane region" description="Helical" evidence="6">
    <location>
        <begin position="318"/>
        <end position="336"/>
    </location>
</feature>
<feature type="transmembrane region" description="Helical" evidence="6">
    <location>
        <begin position="219"/>
        <end position="237"/>
    </location>
</feature>